<dbReference type="InterPro" id="IPR012338">
    <property type="entry name" value="Beta-lactam/transpept-like"/>
</dbReference>
<feature type="signal peptide" evidence="1">
    <location>
        <begin position="1"/>
        <end position="19"/>
    </location>
</feature>
<name>A0A4R3URE0_9BURK</name>
<proteinExistence type="predicted"/>
<dbReference type="RefSeq" id="WP_165972661.1">
    <property type="nucleotide sequence ID" value="NZ_JBHRVM010000001.1"/>
</dbReference>
<dbReference type="EMBL" id="SMBX01000012">
    <property type="protein sequence ID" value="TCU93153.1"/>
    <property type="molecule type" value="Genomic_DNA"/>
</dbReference>
<feature type="domain" description="Beta-lactamase-related" evidence="2">
    <location>
        <begin position="46"/>
        <end position="334"/>
    </location>
</feature>
<dbReference type="InterPro" id="IPR050491">
    <property type="entry name" value="AmpC-like"/>
</dbReference>
<evidence type="ECO:0000313" key="3">
    <source>
        <dbReference type="EMBL" id="TCU93153.1"/>
    </source>
</evidence>
<dbReference type="SUPFAM" id="SSF56601">
    <property type="entry name" value="beta-lactamase/transpeptidase-like"/>
    <property type="match status" value="1"/>
</dbReference>
<dbReference type="InterPro" id="IPR001466">
    <property type="entry name" value="Beta-lactam-related"/>
</dbReference>
<keyword evidence="4" id="KW-1185">Reference proteome</keyword>
<dbReference type="Proteomes" id="UP000294692">
    <property type="component" value="Unassembled WGS sequence"/>
</dbReference>
<sequence length="344" mass="37570">MRRILAYVLLGLSTTAASAGHQAEQDLLPGCAWARLHPATGPDTGAWGVSDIAQERLIDSHTVFNIASVSKQFTALAVLLLAQDGAVDLDQTLSRYLPELKTPLGSPTLRQVLHHTGGLPDYIAPLVSMGKESVTVSSKETLNVINKQPGLRFPPGEQFEYSNTGYFLLSQIIEHVSGKTLADFSRQYIFEPLDMSETTIVDRYPSGINALARGYRTDDGNVRLDESTWEQTGDGQVHSNANDMLTWLQHLQQDTPLNSPSGKRTDSILSLLTNKHSSVHQDGINYQYGLEAMPVGQFDAWAHSGGWAGYRSFMAYIPGQDRGVVVMCNTTAADVKAIAAKLLR</sequence>
<dbReference type="Gene3D" id="3.40.710.10">
    <property type="entry name" value="DD-peptidase/beta-lactamase superfamily"/>
    <property type="match status" value="1"/>
</dbReference>
<keyword evidence="1" id="KW-0732">Signal</keyword>
<gene>
    <name evidence="3" type="ORF">EV686_11235</name>
</gene>
<organism evidence="3 4">
    <name type="scientific">Paracandidimonas soli</name>
    <dbReference type="NCBI Taxonomy" id="1917182"/>
    <lineage>
        <taxon>Bacteria</taxon>
        <taxon>Pseudomonadati</taxon>
        <taxon>Pseudomonadota</taxon>
        <taxon>Betaproteobacteria</taxon>
        <taxon>Burkholderiales</taxon>
        <taxon>Alcaligenaceae</taxon>
        <taxon>Paracandidimonas</taxon>
    </lineage>
</organism>
<dbReference type="PANTHER" id="PTHR46825">
    <property type="entry name" value="D-ALANYL-D-ALANINE-CARBOXYPEPTIDASE/ENDOPEPTIDASE AMPH"/>
    <property type="match status" value="1"/>
</dbReference>
<evidence type="ECO:0000259" key="2">
    <source>
        <dbReference type="Pfam" id="PF00144"/>
    </source>
</evidence>
<comment type="caution">
    <text evidence="3">The sequence shown here is derived from an EMBL/GenBank/DDBJ whole genome shotgun (WGS) entry which is preliminary data.</text>
</comment>
<protein>
    <submittedName>
        <fullName evidence="3">CubicO group peptidase (Beta-lactamase class C family)</fullName>
    </submittedName>
</protein>
<feature type="chain" id="PRO_5020326752" evidence="1">
    <location>
        <begin position="20"/>
        <end position="344"/>
    </location>
</feature>
<evidence type="ECO:0000313" key="4">
    <source>
        <dbReference type="Proteomes" id="UP000294692"/>
    </source>
</evidence>
<reference evidence="3 4" key="1">
    <citation type="submission" date="2019-03" db="EMBL/GenBank/DDBJ databases">
        <title>Genomic Encyclopedia of Type Strains, Phase IV (KMG-IV): sequencing the most valuable type-strain genomes for metagenomic binning, comparative biology and taxonomic classification.</title>
        <authorList>
            <person name="Goeker M."/>
        </authorList>
    </citation>
    <scope>NUCLEOTIDE SEQUENCE [LARGE SCALE GENOMIC DNA]</scope>
    <source>
        <strain evidence="3 4">DSM 100048</strain>
    </source>
</reference>
<dbReference type="Pfam" id="PF00144">
    <property type="entry name" value="Beta-lactamase"/>
    <property type="match status" value="1"/>
</dbReference>
<evidence type="ECO:0000256" key="1">
    <source>
        <dbReference type="SAM" id="SignalP"/>
    </source>
</evidence>
<dbReference type="PANTHER" id="PTHR46825:SF9">
    <property type="entry name" value="BETA-LACTAMASE-RELATED DOMAIN-CONTAINING PROTEIN"/>
    <property type="match status" value="1"/>
</dbReference>
<dbReference type="AlphaFoldDB" id="A0A4R3URE0"/>
<accession>A0A4R3URE0</accession>